<evidence type="ECO:0000313" key="6">
    <source>
        <dbReference type="EMBL" id="MEB8341825.1"/>
    </source>
</evidence>
<feature type="domain" description="Aerobactin siderophore biosynthesis IucA/IucC-like C-terminal" evidence="5">
    <location>
        <begin position="483"/>
        <end position="643"/>
    </location>
</feature>
<feature type="domain" description="Aerobactin siderophore biosynthesis IucA/IucC N-terminal" evidence="4">
    <location>
        <begin position="211"/>
        <end position="461"/>
    </location>
</feature>
<dbReference type="Gene3D" id="1.10.510.40">
    <property type="match status" value="1"/>
</dbReference>
<reference evidence="6 7" key="1">
    <citation type="submission" date="2022-10" db="EMBL/GenBank/DDBJ databases">
        <authorList>
            <person name="Xie J."/>
            <person name="Shen N."/>
        </authorList>
    </citation>
    <scope>NUCLEOTIDE SEQUENCE [LARGE SCALE GENOMIC DNA]</scope>
    <source>
        <strain evidence="6 7">YIM65594</strain>
    </source>
</reference>
<feature type="region of interest" description="Disordered" evidence="3">
    <location>
        <begin position="1"/>
        <end position="24"/>
    </location>
</feature>
<gene>
    <name evidence="6" type="ORF">OKJ99_30460</name>
</gene>
<comment type="pathway">
    <text evidence="1">Siderophore biosynthesis.</text>
</comment>
<name>A0ABU6FCS2_9ACTN</name>
<evidence type="ECO:0000313" key="7">
    <source>
        <dbReference type="Proteomes" id="UP001354931"/>
    </source>
</evidence>
<feature type="compositionally biased region" description="Acidic residues" evidence="3">
    <location>
        <begin position="76"/>
        <end position="85"/>
    </location>
</feature>
<dbReference type="Proteomes" id="UP001354931">
    <property type="component" value="Unassembled WGS sequence"/>
</dbReference>
<organism evidence="6 7">
    <name type="scientific">Streptomyces endophyticus</name>
    <dbReference type="NCBI Taxonomy" id="714166"/>
    <lineage>
        <taxon>Bacteria</taxon>
        <taxon>Bacillati</taxon>
        <taxon>Actinomycetota</taxon>
        <taxon>Actinomycetes</taxon>
        <taxon>Kitasatosporales</taxon>
        <taxon>Streptomycetaceae</taxon>
        <taxon>Streptomyces</taxon>
    </lineage>
</organism>
<protein>
    <submittedName>
        <fullName evidence="6">IucA/IucC family siderophore biosynthesis protein</fullName>
    </submittedName>
</protein>
<sequence>MPNPSVAPSSEEPTELYDPPELTSGNWDRAGARLLAKLIGEFAYEDILRPTALAPAGPGLRPYALHLPAAGRTDGTDGDGADGDGIDASGADARGTGGTFHFRARRGAYGSWQVDQASLEWEPGLPGKDGPAGKAETEPVGTAGTAPAEGGRVAREPLNDPLTFLLRAKHALGLDGSTLGHLIRELTVTLAADARLDHTALTASQLADLGYAELEGHQTGHPWLVLNKGRLGFSATDTSRWAPESRRPTRLPWLAVHTGLATYRGVAGLEDPASLYAGELDEPTRKLFEQALRSRGLDPAAYLYLPVHPWQWDDIVLPLFAPSIATNDIVPLPTDGDLRLPQQSIRTFLNTARPDRHTVKLPLSIFNTLVWRGLPTERTWAAPAVTTWVHGLRDADPFLRDECGVVLLGEIASVTVEHPLYDGLDEVPYQYKELLGAIWREPLSRQLAPGERARTLASLLHIDTEGRAFVAELVARSGLEPKAWLRRLFAALLPPLLRFLYRYGTVFSPHGENTIVVFDDQDVPVRLAVKDFVDDVNISSEALPEHDSMPDDVREVLLTEDPAFLTQFIHSGLFVGVFRYLAPLYEEQLGLPEDEFWALVRAEILRHHARFPELKERYEMFDLLTPQIERLCLNRNRLHLDGYRDRADRPHAAVHGTVANPLHQP</sequence>
<keyword evidence="7" id="KW-1185">Reference proteome</keyword>
<dbReference type="Pfam" id="PF04183">
    <property type="entry name" value="IucA_IucC"/>
    <property type="match status" value="1"/>
</dbReference>
<dbReference type="RefSeq" id="WP_326021150.1">
    <property type="nucleotide sequence ID" value="NZ_JAOZYC010000151.1"/>
</dbReference>
<evidence type="ECO:0000256" key="2">
    <source>
        <dbReference type="ARBA" id="ARBA00007832"/>
    </source>
</evidence>
<comment type="caution">
    <text evidence="6">The sequence shown here is derived from an EMBL/GenBank/DDBJ whole genome shotgun (WGS) entry which is preliminary data.</text>
</comment>
<dbReference type="PANTHER" id="PTHR34384">
    <property type="entry name" value="L-2,3-DIAMINOPROPANOATE--CITRATE LIGASE"/>
    <property type="match status" value="1"/>
</dbReference>
<accession>A0ABU6FCS2</accession>
<evidence type="ECO:0000256" key="1">
    <source>
        <dbReference type="ARBA" id="ARBA00004924"/>
    </source>
</evidence>
<comment type="similarity">
    <text evidence="2">Belongs to the IucA/IucC family.</text>
</comment>
<proteinExistence type="inferred from homology"/>
<dbReference type="InterPro" id="IPR007310">
    <property type="entry name" value="Aerobactin_biosyn_IucA/IucC_N"/>
</dbReference>
<evidence type="ECO:0000259" key="5">
    <source>
        <dbReference type="Pfam" id="PF06276"/>
    </source>
</evidence>
<dbReference type="PANTHER" id="PTHR34384:SF6">
    <property type="entry name" value="STAPHYLOFERRIN B SYNTHASE"/>
    <property type="match status" value="1"/>
</dbReference>
<feature type="region of interest" description="Disordered" evidence="3">
    <location>
        <begin position="71"/>
        <end position="95"/>
    </location>
</feature>
<dbReference type="InterPro" id="IPR037455">
    <property type="entry name" value="LucA/IucC-like"/>
</dbReference>
<dbReference type="InterPro" id="IPR022770">
    <property type="entry name" value="IucA/IucC-like_C"/>
</dbReference>
<dbReference type="Gene3D" id="6.10.250.3370">
    <property type="match status" value="1"/>
</dbReference>
<dbReference type="Gene3D" id="3.30.310.280">
    <property type="match status" value="1"/>
</dbReference>
<evidence type="ECO:0000259" key="4">
    <source>
        <dbReference type="Pfam" id="PF04183"/>
    </source>
</evidence>
<evidence type="ECO:0000256" key="3">
    <source>
        <dbReference type="SAM" id="MobiDB-lite"/>
    </source>
</evidence>
<feature type="region of interest" description="Disordered" evidence="3">
    <location>
        <begin position="121"/>
        <end position="154"/>
    </location>
</feature>
<dbReference type="Pfam" id="PF06276">
    <property type="entry name" value="FhuF"/>
    <property type="match status" value="1"/>
</dbReference>
<dbReference type="EMBL" id="JAOZYC010000151">
    <property type="protein sequence ID" value="MEB8341825.1"/>
    <property type="molecule type" value="Genomic_DNA"/>
</dbReference>